<dbReference type="EMBL" id="AZFF01000001">
    <property type="protein sequence ID" value="KRL57357.1"/>
    <property type="molecule type" value="Genomic_DNA"/>
</dbReference>
<dbReference type="GO" id="GO:0046872">
    <property type="term" value="F:metal ion binding"/>
    <property type="evidence" value="ECO:0007669"/>
    <property type="project" value="UniProtKB-KW"/>
</dbReference>
<protein>
    <recommendedName>
        <fullName evidence="5">5-formyltetrahydrofolate cyclo-ligase</fullName>
        <ecNumber evidence="5">6.3.3.2</ecNumber>
    </recommendedName>
</protein>
<dbReference type="InterPro" id="IPR024185">
    <property type="entry name" value="FTHF_cligase-like_sf"/>
</dbReference>
<comment type="caution">
    <text evidence="6">The sequence shown here is derived from an EMBL/GenBank/DDBJ whole genome shotgun (WGS) entry which is preliminary data.</text>
</comment>
<dbReference type="EC" id="6.3.3.2" evidence="5"/>
<keyword evidence="2 4" id="KW-0547">Nucleotide-binding</keyword>
<keyword evidence="5" id="KW-0479">Metal-binding</keyword>
<comment type="cofactor">
    <cofactor evidence="5">
        <name>Mg(2+)</name>
        <dbReference type="ChEBI" id="CHEBI:18420"/>
    </cofactor>
</comment>
<proteinExistence type="inferred from homology"/>
<dbReference type="eggNOG" id="COG0212">
    <property type="taxonomic scope" value="Bacteria"/>
</dbReference>
<evidence type="ECO:0000256" key="5">
    <source>
        <dbReference type="RuleBase" id="RU361279"/>
    </source>
</evidence>
<dbReference type="GO" id="GO:0005524">
    <property type="term" value="F:ATP binding"/>
    <property type="evidence" value="ECO:0007669"/>
    <property type="project" value="UniProtKB-KW"/>
</dbReference>
<accession>A0A0R1RK26</accession>
<reference evidence="6 7" key="1">
    <citation type="journal article" date="2015" name="Genome Announc.">
        <title>Expanding the biotechnology potential of lactobacilli through comparative genomics of 213 strains and associated genera.</title>
        <authorList>
            <person name="Sun Z."/>
            <person name="Harris H.M."/>
            <person name="McCann A."/>
            <person name="Guo C."/>
            <person name="Argimon S."/>
            <person name="Zhang W."/>
            <person name="Yang X."/>
            <person name="Jeffery I.B."/>
            <person name="Cooney J.C."/>
            <person name="Kagawa T.F."/>
            <person name="Liu W."/>
            <person name="Song Y."/>
            <person name="Salvetti E."/>
            <person name="Wrobel A."/>
            <person name="Rasinkangas P."/>
            <person name="Parkhill J."/>
            <person name="Rea M.C."/>
            <person name="O'Sullivan O."/>
            <person name="Ritari J."/>
            <person name="Douillard F.P."/>
            <person name="Paul Ross R."/>
            <person name="Yang R."/>
            <person name="Briner A.E."/>
            <person name="Felis G.E."/>
            <person name="de Vos W.M."/>
            <person name="Barrangou R."/>
            <person name="Klaenhammer T.R."/>
            <person name="Caufield P.W."/>
            <person name="Cui Y."/>
            <person name="Zhang H."/>
            <person name="O'Toole P.W."/>
        </authorList>
    </citation>
    <scope>NUCLEOTIDE SEQUENCE [LARGE SCALE GENOMIC DNA]</scope>
    <source>
        <strain evidence="6 7">DSM 15814</strain>
    </source>
</reference>
<gene>
    <name evidence="6" type="ORF">FD35_GL000371</name>
</gene>
<evidence type="ECO:0000256" key="4">
    <source>
        <dbReference type="PIRSR" id="PIRSR006806-1"/>
    </source>
</evidence>
<keyword evidence="7" id="KW-1185">Reference proteome</keyword>
<feature type="binding site" evidence="4">
    <location>
        <position position="51"/>
    </location>
    <ligand>
        <name>substrate</name>
    </ligand>
</feature>
<name>A0A0R1RK26_9LACO</name>
<keyword evidence="6" id="KW-0436">Ligase</keyword>
<keyword evidence="3 4" id="KW-0067">ATP-binding</keyword>
<evidence type="ECO:0000313" key="7">
    <source>
        <dbReference type="Proteomes" id="UP000051999"/>
    </source>
</evidence>
<dbReference type="STRING" id="1114972.FD35_GL000371"/>
<dbReference type="Gene3D" id="3.40.50.10420">
    <property type="entry name" value="NagB/RpiA/CoA transferase-like"/>
    <property type="match status" value="1"/>
</dbReference>
<dbReference type="GO" id="GO:0035999">
    <property type="term" value="P:tetrahydrofolate interconversion"/>
    <property type="evidence" value="ECO:0007669"/>
    <property type="project" value="TreeGrafter"/>
</dbReference>
<feature type="binding site" evidence="4">
    <location>
        <begin position="132"/>
        <end position="140"/>
    </location>
    <ligand>
        <name>ATP</name>
        <dbReference type="ChEBI" id="CHEBI:30616"/>
    </ligand>
</feature>
<feature type="binding site" evidence="4">
    <location>
        <begin position="5"/>
        <end position="9"/>
    </location>
    <ligand>
        <name>ATP</name>
        <dbReference type="ChEBI" id="CHEBI:30616"/>
    </ligand>
</feature>
<dbReference type="PANTHER" id="PTHR23407">
    <property type="entry name" value="ATPASE INHIBITOR/5-FORMYLTETRAHYDROFOLATE CYCLO-LIGASE"/>
    <property type="match status" value="1"/>
</dbReference>
<dbReference type="AlphaFoldDB" id="A0A0R1RK26"/>
<evidence type="ECO:0000256" key="1">
    <source>
        <dbReference type="ARBA" id="ARBA00010638"/>
    </source>
</evidence>
<comment type="similarity">
    <text evidence="1 5">Belongs to the 5-formyltetrahydrofolate cyclo-ligase family.</text>
</comment>
<feature type="binding site" evidence="4">
    <location>
        <position position="56"/>
    </location>
    <ligand>
        <name>substrate</name>
    </ligand>
</feature>
<evidence type="ECO:0000256" key="2">
    <source>
        <dbReference type="ARBA" id="ARBA00022741"/>
    </source>
</evidence>
<dbReference type="PATRIC" id="fig|1114972.6.peg.371"/>
<evidence type="ECO:0000313" key="6">
    <source>
        <dbReference type="EMBL" id="KRL57357.1"/>
    </source>
</evidence>
<dbReference type="NCBIfam" id="TIGR02727">
    <property type="entry name" value="MTHFS_bact"/>
    <property type="match status" value="1"/>
</dbReference>
<dbReference type="InterPro" id="IPR002698">
    <property type="entry name" value="FTHF_cligase"/>
</dbReference>
<dbReference type="PANTHER" id="PTHR23407:SF1">
    <property type="entry name" value="5-FORMYLTETRAHYDROFOLATE CYCLO-LIGASE"/>
    <property type="match status" value="1"/>
</dbReference>
<organism evidence="6 7">
    <name type="scientific">Furfurilactobacillus rossiae DSM 15814</name>
    <dbReference type="NCBI Taxonomy" id="1114972"/>
    <lineage>
        <taxon>Bacteria</taxon>
        <taxon>Bacillati</taxon>
        <taxon>Bacillota</taxon>
        <taxon>Bacilli</taxon>
        <taxon>Lactobacillales</taxon>
        <taxon>Lactobacillaceae</taxon>
        <taxon>Furfurilactobacillus</taxon>
    </lineage>
</organism>
<sequence length="185" mass="19947">MMQTKDVIRKNVINALDEMAPADKAADSQQLIDGLVGSSIWQDAKSIGLTMSAAVELDTRPLIAQALAAGKQVSVPKTLPHRQMTFITLGAGVSFETSAFGIQEPVGGQSIDPNQMDLIVVPGVAFADDGSRIGFGAGYYDRYLAAFKGETVSLALSPQRFRKRTWTADSFDIKIKQIISLKEVN</sequence>
<dbReference type="InterPro" id="IPR037171">
    <property type="entry name" value="NagB/RpiA_transferase-like"/>
</dbReference>
<dbReference type="PIRSF" id="PIRSF006806">
    <property type="entry name" value="FTHF_cligase"/>
    <property type="match status" value="1"/>
</dbReference>
<dbReference type="SUPFAM" id="SSF100950">
    <property type="entry name" value="NagB/RpiA/CoA transferase-like"/>
    <property type="match status" value="1"/>
</dbReference>
<dbReference type="Pfam" id="PF01812">
    <property type="entry name" value="5-FTHF_cyc-lig"/>
    <property type="match status" value="1"/>
</dbReference>
<evidence type="ECO:0000256" key="3">
    <source>
        <dbReference type="ARBA" id="ARBA00022840"/>
    </source>
</evidence>
<dbReference type="Proteomes" id="UP000051999">
    <property type="component" value="Unassembled WGS sequence"/>
</dbReference>
<dbReference type="GO" id="GO:0009396">
    <property type="term" value="P:folic acid-containing compound biosynthetic process"/>
    <property type="evidence" value="ECO:0007669"/>
    <property type="project" value="TreeGrafter"/>
</dbReference>
<keyword evidence="5" id="KW-0460">Magnesium</keyword>
<comment type="catalytic activity">
    <reaction evidence="5">
        <text>(6S)-5-formyl-5,6,7,8-tetrahydrofolate + ATP = (6R)-5,10-methenyltetrahydrofolate + ADP + phosphate</text>
        <dbReference type="Rhea" id="RHEA:10488"/>
        <dbReference type="ChEBI" id="CHEBI:30616"/>
        <dbReference type="ChEBI" id="CHEBI:43474"/>
        <dbReference type="ChEBI" id="CHEBI:57455"/>
        <dbReference type="ChEBI" id="CHEBI:57457"/>
        <dbReference type="ChEBI" id="CHEBI:456216"/>
        <dbReference type="EC" id="6.3.3.2"/>
    </reaction>
</comment>
<dbReference type="GO" id="GO:0030272">
    <property type="term" value="F:5-formyltetrahydrofolate cyclo-ligase activity"/>
    <property type="evidence" value="ECO:0007669"/>
    <property type="project" value="UniProtKB-EC"/>
</dbReference>